<dbReference type="PROSITE" id="PS50142">
    <property type="entry name" value="RNASE_3_2"/>
    <property type="match status" value="1"/>
</dbReference>
<feature type="active site" evidence="9">
    <location>
        <position position="119"/>
    </location>
</feature>
<dbReference type="GO" id="GO:0019843">
    <property type="term" value="F:rRNA binding"/>
    <property type="evidence" value="ECO:0007669"/>
    <property type="project" value="UniProtKB-KW"/>
</dbReference>
<comment type="catalytic activity">
    <reaction evidence="1 9">
        <text>Endonucleolytic cleavage to 5'-phosphomonoester.</text>
        <dbReference type="EC" id="3.1.26.3"/>
    </reaction>
</comment>
<feature type="binding site" evidence="9">
    <location>
        <position position="119"/>
    </location>
    <ligand>
        <name>Mg(2+)</name>
        <dbReference type="ChEBI" id="CHEBI:18420"/>
    </ligand>
</feature>
<dbReference type="EC" id="3.1.26.3" evidence="9"/>
<dbReference type="GO" id="GO:0005737">
    <property type="term" value="C:cytoplasm"/>
    <property type="evidence" value="ECO:0007669"/>
    <property type="project" value="UniProtKB-SubCell"/>
</dbReference>
<keyword evidence="4 9" id="KW-0507">mRNA processing</keyword>
<dbReference type="GO" id="GO:0010468">
    <property type="term" value="P:regulation of gene expression"/>
    <property type="evidence" value="ECO:0007669"/>
    <property type="project" value="TreeGrafter"/>
</dbReference>
<dbReference type="FunFam" id="1.10.1520.10:FF:000001">
    <property type="entry name" value="Ribonuclease 3"/>
    <property type="match status" value="1"/>
</dbReference>
<keyword evidence="9" id="KW-0479">Metal-binding</keyword>
<organism evidence="12 13">
    <name type="scientific">Alkalibacter saccharofermentans DSM 14828</name>
    <dbReference type="NCBI Taxonomy" id="1120975"/>
    <lineage>
        <taxon>Bacteria</taxon>
        <taxon>Bacillati</taxon>
        <taxon>Bacillota</taxon>
        <taxon>Clostridia</taxon>
        <taxon>Eubacteriales</taxon>
        <taxon>Eubacteriaceae</taxon>
        <taxon>Alkalibacter</taxon>
    </lineage>
</organism>
<comment type="subunit">
    <text evidence="9">Homodimer.</text>
</comment>
<dbReference type="SUPFAM" id="SSF54768">
    <property type="entry name" value="dsRNA-binding domain-like"/>
    <property type="match status" value="1"/>
</dbReference>
<dbReference type="PROSITE" id="PS00517">
    <property type="entry name" value="RNASE_3_1"/>
    <property type="match status" value="1"/>
</dbReference>
<comment type="subcellular location">
    <subcellularLocation>
        <location evidence="9">Cytoplasm</location>
    </subcellularLocation>
</comment>
<dbReference type="GO" id="GO:0008033">
    <property type="term" value="P:tRNA processing"/>
    <property type="evidence" value="ECO:0007669"/>
    <property type="project" value="UniProtKB-KW"/>
</dbReference>
<proteinExistence type="inferred from homology"/>
<dbReference type="NCBIfam" id="TIGR02191">
    <property type="entry name" value="RNaseIII"/>
    <property type="match status" value="1"/>
</dbReference>
<dbReference type="Gene3D" id="1.10.1520.10">
    <property type="entry name" value="Ribonuclease III domain"/>
    <property type="match status" value="1"/>
</dbReference>
<keyword evidence="9" id="KW-0819">tRNA processing</keyword>
<keyword evidence="13" id="KW-1185">Reference proteome</keyword>
<dbReference type="SMART" id="SM00358">
    <property type="entry name" value="DSRM"/>
    <property type="match status" value="1"/>
</dbReference>
<keyword evidence="5 9" id="KW-0540">Nuclease</keyword>
<keyword evidence="9" id="KW-0963">Cytoplasm</keyword>
<evidence type="ECO:0000256" key="8">
    <source>
        <dbReference type="ARBA" id="ARBA00022884"/>
    </source>
</evidence>
<evidence type="ECO:0000256" key="1">
    <source>
        <dbReference type="ARBA" id="ARBA00000109"/>
    </source>
</evidence>
<dbReference type="SUPFAM" id="SSF69065">
    <property type="entry name" value="RNase III domain-like"/>
    <property type="match status" value="1"/>
</dbReference>
<dbReference type="HAMAP" id="MF_00104">
    <property type="entry name" value="RNase_III"/>
    <property type="match status" value="1"/>
</dbReference>
<dbReference type="Pfam" id="PF14622">
    <property type="entry name" value="Ribonucleas_3_3"/>
    <property type="match status" value="1"/>
</dbReference>
<keyword evidence="9" id="KW-0699">rRNA-binding</keyword>
<dbReference type="AlphaFoldDB" id="A0A1M4S5I2"/>
<keyword evidence="8 9" id="KW-0694">RNA-binding</keyword>
<feature type="binding site" evidence="9">
    <location>
        <position position="43"/>
    </location>
    <ligand>
        <name>Mg(2+)</name>
        <dbReference type="ChEBI" id="CHEBI:18420"/>
    </ligand>
</feature>
<dbReference type="PANTHER" id="PTHR11207">
    <property type="entry name" value="RIBONUCLEASE III"/>
    <property type="match status" value="1"/>
</dbReference>
<sequence>MEVKSLEKTIGYKFHNKTLVKTALTHSSFINEKSCSNNNERLEFLGDAVLELVISEYLYKKFPEKLEGELTKIRAKIVCTESLSTVSAKNNLGRYVYMGKGEENTGGRERRSILANTFEAVTGAVYLDGGLEEARKFILRFLKKNINDAANGKLIFDYKTRLQEVAQQRQGSIVEYRVEKETGPEHNKIFYVDLLLDSKLIGKGDGKNKKEAEQKAAYNGLSFLGVLNEK</sequence>
<feature type="domain" description="RNase III" evidence="11">
    <location>
        <begin position="3"/>
        <end position="130"/>
    </location>
</feature>
<evidence type="ECO:0000256" key="7">
    <source>
        <dbReference type="ARBA" id="ARBA00022801"/>
    </source>
</evidence>
<evidence type="ECO:0000313" key="13">
    <source>
        <dbReference type="Proteomes" id="UP000184251"/>
    </source>
</evidence>
<dbReference type="GO" id="GO:0006364">
    <property type="term" value="P:rRNA processing"/>
    <property type="evidence" value="ECO:0007669"/>
    <property type="project" value="UniProtKB-UniRule"/>
</dbReference>
<gene>
    <name evidence="9" type="primary">rnc</name>
    <name evidence="12" type="ORF">SAMN02746064_00079</name>
</gene>
<comment type="similarity">
    <text evidence="2">Belongs to the ribonuclease III family.</text>
</comment>
<dbReference type="EMBL" id="FQTU01000001">
    <property type="protein sequence ID" value="SHE27472.1"/>
    <property type="molecule type" value="Genomic_DNA"/>
</dbReference>
<dbReference type="PROSITE" id="PS50137">
    <property type="entry name" value="DS_RBD"/>
    <property type="match status" value="1"/>
</dbReference>
<dbReference type="GO" id="GO:0046872">
    <property type="term" value="F:metal ion binding"/>
    <property type="evidence" value="ECO:0007669"/>
    <property type="project" value="UniProtKB-KW"/>
</dbReference>
<dbReference type="InterPro" id="IPR014720">
    <property type="entry name" value="dsRBD_dom"/>
</dbReference>
<dbReference type="InterPro" id="IPR000999">
    <property type="entry name" value="RNase_III_dom"/>
</dbReference>
<dbReference type="CDD" id="cd10845">
    <property type="entry name" value="DSRM_RNAse_III_family"/>
    <property type="match status" value="1"/>
</dbReference>
<comment type="function">
    <text evidence="9">Digests double-stranded RNA. Involved in the processing of primary rRNA transcript to yield the immediate precursors to the large and small rRNAs (23S and 16S). Processes some mRNAs, and tRNAs when they are encoded in the rRNA operon. Processes pre-crRNA and tracrRNA of type II CRISPR loci if present in the organism.</text>
</comment>
<dbReference type="CDD" id="cd00593">
    <property type="entry name" value="RIBOc"/>
    <property type="match status" value="1"/>
</dbReference>
<dbReference type="Gene3D" id="3.30.160.20">
    <property type="match status" value="1"/>
</dbReference>
<keyword evidence="9" id="KW-0460">Magnesium</keyword>
<evidence type="ECO:0000256" key="4">
    <source>
        <dbReference type="ARBA" id="ARBA00022664"/>
    </source>
</evidence>
<evidence type="ECO:0000259" key="11">
    <source>
        <dbReference type="PROSITE" id="PS50142"/>
    </source>
</evidence>
<dbReference type="OrthoDB" id="9805026at2"/>
<accession>A0A1M4S5I2</accession>
<dbReference type="STRING" id="1120975.SAMN02746064_00079"/>
<reference evidence="12 13" key="1">
    <citation type="submission" date="2016-11" db="EMBL/GenBank/DDBJ databases">
        <authorList>
            <person name="Jaros S."/>
            <person name="Januszkiewicz K."/>
            <person name="Wedrychowicz H."/>
        </authorList>
    </citation>
    <scope>NUCLEOTIDE SEQUENCE [LARGE SCALE GENOMIC DNA]</scope>
    <source>
        <strain evidence="12 13">DSM 14828</strain>
    </source>
</reference>
<evidence type="ECO:0000256" key="2">
    <source>
        <dbReference type="ARBA" id="ARBA00010183"/>
    </source>
</evidence>
<dbReference type="Proteomes" id="UP000184251">
    <property type="component" value="Unassembled WGS sequence"/>
</dbReference>
<evidence type="ECO:0000313" key="12">
    <source>
        <dbReference type="EMBL" id="SHE27472.1"/>
    </source>
</evidence>
<dbReference type="PANTHER" id="PTHR11207:SF0">
    <property type="entry name" value="RIBONUCLEASE 3"/>
    <property type="match status" value="1"/>
</dbReference>
<evidence type="ECO:0000256" key="9">
    <source>
        <dbReference type="HAMAP-Rule" id="MF_00104"/>
    </source>
</evidence>
<dbReference type="GO" id="GO:0003725">
    <property type="term" value="F:double-stranded RNA binding"/>
    <property type="evidence" value="ECO:0007669"/>
    <property type="project" value="TreeGrafter"/>
</dbReference>
<evidence type="ECO:0000256" key="3">
    <source>
        <dbReference type="ARBA" id="ARBA00022552"/>
    </source>
</evidence>
<dbReference type="InterPro" id="IPR036389">
    <property type="entry name" value="RNase_III_sf"/>
</dbReference>
<keyword evidence="6 9" id="KW-0255">Endonuclease</keyword>
<keyword evidence="7 9" id="KW-0378">Hydrolase</keyword>
<protein>
    <recommendedName>
        <fullName evidence="9">Ribonuclease 3</fullName>
        <ecNumber evidence="9">3.1.26.3</ecNumber>
    </recommendedName>
    <alternativeName>
        <fullName evidence="9">Ribonuclease III</fullName>
        <shortName evidence="9">RNase III</shortName>
    </alternativeName>
</protein>
<keyword evidence="3 9" id="KW-0698">rRNA processing</keyword>
<dbReference type="SMART" id="SM00535">
    <property type="entry name" value="RIBOc"/>
    <property type="match status" value="1"/>
</dbReference>
<feature type="active site" evidence="9">
    <location>
        <position position="47"/>
    </location>
</feature>
<dbReference type="Pfam" id="PF00035">
    <property type="entry name" value="dsrm"/>
    <property type="match status" value="1"/>
</dbReference>
<feature type="binding site" evidence="9">
    <location>
        <position position="116"/>
    </location>
    <ligand>
        <name>Mg(2+)</name>
        <dbReference type="ChEBI" id="CHEBI:18420"/>
    </ligand>
</feature>
<comment type="cofactor">
    <cofactor evidence="9">
        <name>Mg(2+)</name>
        <dbReference type="ChEBI" id="CHEBI:18420"/>
    </cofactor>
</comment>
<name>A0A1M4S5I2_9FIRM</name>
<dbReference type="GO" id="GO:0006397">
    <property type="term" value="P:mRNA processing"/>
    <property type="evidence" value="ECO:0007669"/>
    <property type="project" value="UniProtKB-UniRule"/>
</dbReference>
<evidence type="ECO:0000256" key="5">
    <source>
        <dbReference type="ARBA" id="ARBA00022722"/>
    </source>
</evidence>
<dbReference type="RefSeq" id="WP_073269087.1">
    <property type="nucleotide sequence ID" value="NZ_FQTU01000001.1"/>
</dbReference>
<evidence type="ECO:0000256" key="6">
    <source>
        <dbReference type="ARBA" id="ARBA00022759"/>
    </source>
</evidence>
<evidence type="ECO:0000259" key="10">
    <source>
        <dbReference type="PROSITE" id="PS50137"/>
    </source>
</evidence>
<dbReference type="GO" id="GO:0004525">
    <property type="term" value="F:ribonuclease III activity"/>
    <property type="evidence" value="ECO:0007669"/>
    <property type="project" value="UniProtKB-UniRule"/>
</dbReference>
<feature type="domain" description="DRBM" evidence="10">
    <location>
        <begin position="157"/>
        <end position="226"/>
    </location>
</feature>
<dbReference type="InterPro" id="IPR011907">
    <property type="entry name" value="RNase_III"/>
</dbReference>